<evidence type="ECO:0000256" key="2">
    <source>
        <dbReference type="ARBA" id="ARBA00010868"/>
    </source>
</evidence>
<dbReference type="Gene3D" id="2.40.50.40">
    <property type="match status" value="1"/>
</dbReference>
<protein>
    <recommendedName>
        <fullName evidence="9">C-C motif chemokine</fullName>
    </recommendedName>
</protein>
<evidence type="ECO:0000259" key="10">
    <source>
        <dbReference type="SMART" id="SM00199"/>
    </source>
</evidence>
<dbReference type="SUPFAM" id="SSF54117">
    <property type="entry name" value="Interleukin 8-like chemokines"/>
    <property type="match status" value="1"/>
</dbReference>
<organism evidence="11 12">
    <name type="scientific">Sinocyclocheilus rhinocerous</name>
    <dbReference type="NCBI Taxonomy" id="307959"/>
    <lineage>
        <taxon>Eukaryota</taxon>
        <taxon>Metazoa</taxon>
        <taxon>Chordata</taxon>
        <taxon>Craniata</taxon>
        <taxon>Vertebrata</taxon>
        <taxon>Euteleostomi</taxon>
        <taxon>Actinopterygii</taxon>
        <taxon>Neopterygii</taxon>
        <taxon>Teleostei</taxon>
        <taxon>Ostariophysi</taxon>
        <taxon>Cypriniformes</taxon>
        <taxon>Cyprinidae</taxon>
        <taxon>Cyprininae</taxon>
        <taxon>Sinocyclocheilus</taxon>
    </lineage>
</organism>
<dbReference type="Proteomes" id="UP000472270">
    <property type="component" value="Unassembled WGS sequence"/>
</dbReference>
<keyword evidence="8" id="KW-0395">Inflammatory response</keyword>
<keyword evidence="3 9" id="KW-0145">Chemotaxis</keyword>
<evidence type="ECO:0000256" key="7">
    <source>
        <dbReference type="ARBA" id="ARBA00023157"/>
    </source>
</evidence>
<dbReference type="GO" id="GO:0008009">
    <property type="term" value="F:chemokine activity"/>
    <property type="evidence" value="ECO:0007669"/>
    <property type="project" value="InterPro"/>
</dbReference>
<dbReference type="GO" id="GO:0005615">
    <property type="term" value="C:extracellular space"/>
    <property type="evidence" value="ECO:0007669"/>
    <property type="project" value="UniProtKB-KW"/>
</dbReference>
<dbReference type="GO" id="GO:0006954">
    <property type="term" value="P:inflammatory response"/>
    <property type="evidence" value="ECO:0007669"/>
    <property type="project" value="UniProtKB-KW"/>
</dbReference>
<comment type="subcellular location">
    <subcellularLocation>
        <location evidence="1 9">Secreted</location>
    </subcellularLocation>
</comment>
<dbReference type="PANTHER" id="PTHR12015">
    <property type="entry name" value="SMALL INDUCIBLE CYTOKINE A"/>
    <property type="match status" value="1"/>
</dbReference>
<dbReference type="SMART" id="SM00199">
    <property type="entry name" value="SCY"/>
    <property type="match status" value="1"/>
</dbReference>
<dbReference type="FunFam" id="2.40.50.40:FF:000012">
    <property type="entry name" value="C-C motif chemokine"/>
    <property type="match status" value="1"/>
</dbReference>
<proteinExistence type="inferred from homology"/>
<evidence type="ECO:0000256" key="6">
    <source>
        <dbReference type="ARBA" id="ARBA00022729"/>
    </source>
</evidence>
<evidence type="ECO:0000256" key="4">
    <source>
        <dbReference type="ARBA" id="ARBA00022514"/>
    </source>
</evidence>
<keyword evidence="7" id="KW-1015">Disulfide bond</keyword>
<keyword evidence="4 9" id="KW-0202">Cytokine</keyword>
<keyword evidence="6" id="KW-0732">Signal</keyword>
<dbReference type="PANTHER" id="PTHR12015:SF190">
    <property type="entry name" value="C-C MOTIF CHEMOKINE"/>
    <property type="match status" value="1"/>
</dbReference>
<dbReference type="GO" id="GO:0006955">
    <property type="term" value="P:immune response"/>
    <property type="evidence" value="ECO:0007669"/>
    <property type="project" value="InterPro"/>
</dbReference>
<dbReference type="InterPro" id="IPR000827">
    <property type="entry name" value="Chemokine_CC_CS"/>
</dbReference>
<evidence type="ECO:0000256" key="9">
    <source>
        <dbReference type="RuleBase" id="RU361150"/>
    </source>
</evidence>
<evidence type="ECO:0000256" key="1">
    <source>
        <dbReference type="ARBA" id="ARBA00004613"/>
    </source>
</evidence>
<keyword evidence="5 9" id="KW-0964">Secreted</keyword>
<dbReference type="InterPro" id="IPR036048">
    <property type="entry name" value="Interleukin_8-like_sf"/>
</dbReference>
<reference evidence="11" key="1">
    <citation type="submission" date="2025-08" db="UniProtKB">
        <authorList>
            <consortium name="Ensembl"/>
        </authorList>
    </citation>
    <scope>IDENTIFICATION</scope>
</reference>
<dbReference type="Pfam" id="PF00048">
    <property type="entry name" value="IL8"/>
    <property type="match status" value="1"/>
</dbReference>
<reference evidence="11" key="2">
    <citation type="submission" date="2025-09" db="UniProtKB">
        <authorList>
            <consortium name="Ensembl"/>
        </authorList>
    </citation>
    <scope>IDENTIFICATION</scope>
</reference>
<evidence type="ECO:0000313" key="12">
    <source>
        <dbReference type="Proteomes" id="UP000472270"/>
    </source>
</evidence>
<comment type="similarity">
    <text evidence="2 9">Belongs to the intercrine beta (chemokine CC) family.</text>
</comment>
<evidence type="ECO:0000313" key="11">
    <source>
        <dbReference type="Ensembl" id="ENSSRHP00000102265.1"/>
    </source>
</evidence>
<dbReference type="InterPro" id="IPR001811">
    <property type="entry name" value="Chemokine_IL8-like_dom"/>
</dbReference>
<feature type="domain" description="Chemokine interleukin-8-like" evidence="10">
    <location>
        <begin position="34"/>
        <end position="94"/>
    </location>
</feature>
<dbReference type="AlphaFoldDB" id="A0A673NF85"/>
<evidence type="ECO:0000256" key="8">
    <source>
        <dbReference type="ARBA" id="ARBA00023198"/>
    </source>
</evidence>
<name>A0A673NF85_9TELE</name>
<dbReference type="PROSITE" id="PS00472">
    <property type="entry name" value="SMALL_CYTOKINES_CC"/>
    <property type="match status" value="1"/>
</dbReference>
<dbReference type="Ensembl" id="ENSSRHT00000105022.1">
    <property type="protein sequence ID" value="ENSSRHP00000102265.1"/>
    <property type="gene ID" value="ENSSRHG00000050084.1"/>
</dbReference>
<evidence type="ECO:0000256" key="5">
    <source>
        <dbReference type="ARBA" id="ARBA00022525"/>
    </source>
</evidence>
<gene>
    <name evidence="11" type="primary">LOC107721867</name>
</gene>
<dbReference type="InterPro" id="IPR039809">
    <property type="entry name" value="Chemokine_b/g/d"/>
</dbReference>
<evidence type="ECO:0000256" key="3">
    <source>
        <dbReference type="ARBA" id="ARBA00022500"/>
    </source>
</evidence>
<sequence length="141" mass="15978">MRYWSTSKDPKMTCIKIYSLSFLILIAFVVETDAVSCCLRYTRHPRRCGILKGYIIQNMTGSCDLAAIIFQTEKGKSICADPAQPWTQRRVACLKYENISITNIKECSLTTYCALKKLTDGIKNVFVPFRMKAARVKTGGF</sequence>
<keyword evidence="12" id="KW-1185">Reference proteome</keyword>
<accession>A0A673NF85</accession>